<proteinExistence type="predicted"/>
<keyword evidence="2" id="KW-0677">Repeat</keyword>
<protein>
    <recommendedName>
        <fullName evidence="6">Anaphase-promoting complex subunit 4 WD40 domain-containing protein</fullName>
    </recommendedName>
</protein>
<dbReference type="PANTHER" id="PTHR19854">
    <property type="entry name" value="TRANSDUCIN BETA-LIKE 3"/>
    <property type="match status" value="1"/>
</dbReference>
<dbReference type="PANTHER" id="PTHR19854:SF1">
    <property type="entry name" value="GUANINE NUCLEOTIDE-BINDING PROTEIN SUBUNIT BETA-LIKE PROTEIN 1"/>
    <property type="match status" value="1"/>
</dbReference>
<dbReference type="EMBL" id="GL377585">
    <property type="protein sequence ID" value="EFJ26111.1"/>
    <property type="molecule type" value="Genomic_DNA"/>
</dbReference>
<dbReference type="InParanoid" id="D8RNN5"/>
<dbReference type="PROSITE" id="PS50082">
    <property type="entry name" value="WD_REPEATS_2"/>
    <property type="match status" value="2"/>
</dbReference>
<dbReference type="Gene3D" id="2.130.10.10">
    <property type="entry name" value="YVTN repeat-like/Quinoprotein amine dehydrogenase"/>
    <property type="match status" value="2"/>
</dbReference>
<accession>D8RNN5</accession>
<keyword evidence="5" id="KW-1185">Reference proteome</keyword>
<dbReference type="InterPro" id="IPR015943">
    <property type="entry name" value="WD40/YVTN_repeat-like_dom_sf"/>
</dbReference>
<evidence type="ECO:0000313" key="4">
    <source>
        <dbReference type="EMBL" id="EFJ26111.1"/>
    </source>
</evidence>
<sequence>MSSLGRPPDPIAVLRAHRSGVNAVAFHGAKLLFSGDTNGELRIWDVSRRRTIASCQAHSPKAGVIGIGTSGLMENKYHRLCSRSQGRDGTVKCWQLGEASLSREPLVTIRTNAYHFCKLSPLRVSTAPVITEVALEESDNVEHNLIARNLSGNTTLGCRTNFASFFVPGKSLVAIAGEDPSIAEIWDVDAGVRVERLHHHHDTKGSGMCMALELFVPPELDGTPNVLVGYEDGSMALWDMRNCRSPRTTARFHTEPVLSLALDDWCRGGMSGAADEKTVFFNIDYKQNAFASILEVNHGRPGIGDVAVRPDCKIAATAGWDNRVRIYDYQRRRALAILKYHSSSVTGVVFSSDNALLASSSQDSCIALWSLYPP</sequence>
<evidence type="ECO:0000313" key="5">
    <source>
        <dbReference type="Proteomes" id="UP000001514"/>
    </source>
</evidence>
<dbReference type="Proteomes" id="UP000001514">
    <property type="component" value="Unassembled WGS sequence"/>
</dbReference>
<dbReference type="PROSITE" id="PS00678">
    <property type="entry name" value="WD_REPEATS_1"/>
    <property type="match status" value="1"/>
</dbReference>
<evidence type="ECO:0000256" key="1">
    <source>
        <dbReference type="ARBA" id="ARBA00022574"/>
    </source>
</evidence>
<dbReference type="SMART" id="SM00320">
    <property type="entry name" value="WD40"/>
    <property type="match status" value="4"/>
</dbReference>
<dbReference type="Gramene" id="EFJ26111">
    <property type="protein sequence ID" value="EFJ26111"/>
    <property type="gene ID" value="SELMODRAFT_98524"/>
</dbReference>
<keyword evidence="1 3" id="KW-0853">WD repeat</keyword>
<dbReference type="HOGENOM" id="CLU_041940_1_0_1"/>
<name>D8RNN5_SELML</name>
<evidence type="ECO:0008006" key="6">
    <source>
        <dbReference type="Google" id="ProtNLM"/>
    </source>
</evidence>
<evidence type="ECO:0000256" key="2">
    <source>
        <dbReference type="ARBA" id="ARBA00022737"/>
    </source>
</evidence>
<dbReference type="InterPro" id="IPR036322">
    <property type="entry name" value="WD40_repeat_dom_sf"/>
</dbReference>
<dbReference type="eggNOG" id="KOG0322">
    <property type="taxonomic scope" value="Eukaryota"/>
</dbReference>
<organism evidence="5">
    <name type="scientific">Selaginella moellendorffii</name>
    <name type="common">Spikemoss</name>
    <dbReference type="NCBI Taxonomy" id="88036"/>
    <lineage>
        <taxon>Eukaryota</taxon>
        <taxon>Viridiplantae</taxon>
        <taxon>Streptophyta</taxon>
        <taxon>Embryophyta</taxon>
        <taxon>Tracheophyta</taxon>
        <taxon>Lycopodiopsida</taxon>
        <taxon>Selaginellales</taxon>
        <taxon>Selaginellaceae</taxon>
        <taxon>Selaginella</taxon>
    </lineage>
</organism>
<dbReference type="FunCoup" id="D8RNN5">
    <property type="interactions" value="3503"/>
</dbReference>
<evidence type="ECO:0000256" key="3">
    <source>
        <dbReference type="PROSITE-ProRule" id="PRU00221"/>
    </source>
</evidence>
<dbReference type="InterPro" id="IPR019775">
    <property type="entry name" value="WD40_repeat_CS"/>
</dbReference>
<dbReference type="InterPro" id="IPR001680">
    <property type="entry name" value="WD40_rpt"/>
</dbReference>
<dbReference type="AlphaFoldDB" id="D8RNN5"/>
<feature type="repeat" description="WD" evidence="3">
    <location>
        <begin position="14"/>
        <end position="54"/>
    </location>
</feature>
<dbReference type="PROSITE" id="PS50294">
    <property type="entry name" value="WD_REPEATS_REGION"/>
    <property type="match status" value="2"/>
</dbReference>
<dbReference type="OMA" id="YQRQSMQ"/>
<gene>
    <name evidence="4" type="ORF">SELMODRAFT_98524</name>
</gene>
<dbReference type="SUPFAM" id="SSF50978">
    <property type="entry name" value="WD40 repeat-like"/>
    <property type="match status" value="1"/>
</dbReference>
<dbReference type="Pfam" id="PF00400">
    <property type="entry name" value="WD40"/>
    <property type="match status" value="3"/>
</dbReference>
<feature type="repeat" description="WD" evidence="3">
    <location>
        <begin position="338"/>
        <end position="374"/>
    </location>
</feature>
<dbReference type="STRING" id="88036.D8RNN5"/>
<dbReference type="KEGG" id="smo:SELMODRAFT_98524"/>
<reference evidence="4 5" key="1">
    <citation type="journal article" date="2011" name="Science">
        <title>The Selaginella genome identifies genetic changes associated with the evolution of vascular plants.</title>
        <authorList>
            <person name="Banks J.A."/>
            <person name="Nishiyama T."/>
            <person name="Hasebe M."/>
            <person name="Bowman J.L."/>
            <person name="Gribskov M."/>
            <person name="dePamphilis C."/>
            <person name="Albert V.A."/>
            <person name="Aono N."/>
            <person name="Aoyama T."/>
            <person name="Ambrose B.A."/>
            <person name="Ashton N.W."/>
            <person name="Axtell M.J."/>
            <person name="Barker E."/>
            <person name="Barker M.S."/>
            <person name="Bennetzen J.L."/>
            <person name="Bonawitz N.D."/>
            <person name="Chapple C."/>
            <person name="Cheng C."/>
            <person name="Correa L.G."/>
            <person name="Dacre M."/>
            <person name="DeBarry J."/>
            <person name="Dreyer I."/>
            <person name="Elias M."/>
            <person name="Engstrom E.M."/>
            <person name="Estelle M."/>
            <person name="Feng L."/>
            <person name="Finet C."/>
            <person name="Floyd S.K."/>
            <person name="Frommer W.B."/>
            <person name="Fujita T."/>
            <person name="Gramzow L."/>
            <person name="Gutensohn M."/>
            <person name="Harholt J."/>
            <person name="Hattori M."/>
            <person name="Heyl A."/>
            <person name="Hirai T."/>
            <person name="Hiwatashi Y."/>
            <person name="Ishikawa M."/>
            <person name="Iwata M."/>
            <person name="Karol K.G."/>
            <person name="Koehler B."/>
            <person name="Kolukisaoglu U."/>
            <person name="Kubo M."/>
            <person name="Kurata T."/>
            <person name="Lalonde S."/>
            <person name="Li K."/>
            <person name="Li Y."/>
            <person name="Litt A."/>
            <person name="Lyons E."/>
            <person name="Manning G."/>
            <person name="Maruyama T."/>
            <person name="Michael T.P."/>
            <person name="Mikami K."/>
            <person name="Miyazaki S."/>
            <person name="Morinaga S."/>
            <person name="Murata T."/>
            <person name="Mueller-Roeber B."/>
            <person name="Nelson D.R."/>
            <person name="Obara M."/>
            <person name="Oguri Y."/>
            <person name="Olmstead R.G."/>
            <person name="Onodera N."/>
            <person name="Petersen B.L."/>
            <person name="Pils B."/>
            <person name="Prigge M."/>
            <person name="Rensing S.A."/>
            <person name="Riano-Pachon D.M."/>
            <person name="Roberts A.W."/>
            <person name="Sato Y."/>
            <person name="Scheller H.V."/>
            <person name="Schulz B."/>
            <person name="Schulz C."/>
            <person name="Shakirov E.V."/>
            <person name="Shibagaki N."/>
            <person name="Shinohara N."/>
            <person name="Shippen D.E."/>
            <person name="Soerensen I."/>
            <person name="Sotooka R."/>
            <person name="Sugimoto N."/>
            <person name="Sugita M."/>
            <person name="Sumikawa N."/>
            <person name="Tanurdzic M."/>
            <person name="Theissen G."/>
            <person name="Ulvskov P."/>
            <person name="Wakazuki S."/>
            <person name="Weng J.K."/>
            <person name="Willats W.W."/>
            <person name="Wipf D."/>
            <person name="Wolf P.G."/>
            <person name="Yang L."/>
            <person name="Zimmer A.D."/>
            <person name="Zhu Q."/>
            <person name="Mitros T."/>
            <person name="Hellsten U."/>
            <person name="Loque D."/>
            <person name="Otillar R."/>
            <person name="Salamov A."/>
            <person name="Schmutz J."/>
            <person name="Shapiro H."/>
            <person name="Lindquist E."/>
            <person name="Lucas S."/>
            <person name="Rokhsar D."/>
            <person name="Grigoriev I.V."/>
        </authorList>
    </citation>
    <scope>NUCLEOTIDE SEQUENCE [LARGE SCALE GENOMIC DNA]</scope>
</reference>